<organism evidence="2 3">
    <name type="scientific">Cohnella hashimotonis</name>
    <dbReference type="NCBI Taxonomy" id="2826895"/>
    <lineage>
        <taxon>Bacteria</taxon>
        <taxon>Bacillati</taxon>
        <taxon>Bacillota</taxon>
        <taxon>Bacilli</taxon>
        <taxon>Bacillales</taxon>
        <taxon>Paenibacillaceae</taxon>
        <taxon>Cohnella</taxon>
    </lineage>
</organism>
<feature type="domain" description="Cyclic nucleotide-binding" evidence="1">
    <location>
        <begin position="774"/>
        <end position="836"/>
    </location>
</feature>
<dbReference type="Proteomes" id="UP001161691">
    <property type="component" value="Unassembled WGS sequence"/>
</dbReference>
<evidence type="ECO:0000313" key="2">
    <source>
        <dbReference type="EMBL" id="MDI4647046.1"/>
    </source>
</evidence>
<dbReference type="EMBL" id="JAGRPV010000001">
    <property type="protein sequence ID" value="MDI4647046.1"/>
    <property type="molecule type" value="Genomic_DNA"/>
</dbReference>
<dbReference type="PROSITE" id="PS50042">
    <property type="entry name" value="CNMP_BINDING_3"/>
    <property type="match status" value="1"/>
</dbReference>
<protein>
    <submittedName>
        <fullName evidence="2">DUF5695 domain-containing protein</fullName>
    </submittedName>
</protein>
<name>A0ABT6TJM8_9BACL</name>
<reference evidence="2" key="1">
    <citation type="submission" date="2023-04" db="EMBL/GenBank/DDBJ databases">
        <title>Comparative genomic analysis of Cohnella hashimotonis sp. nov., isolated from the International Space Station.</title>
        <authorList>
            <person name="Venkateswaran K."/>
            <person name="Simpson A."/>
        </authorList>
    </citation>
    <scope>NUCLEOTIDE SEQUENCE</scope>
    <source>
        <strain evidence="2">F6_2S_P_1</strain>
    </source>
</reference>
<dbReference type="RefSeq" id="WP_282909852.1">
    <property type="nucleotide sequence ID" value="NZ_JAGRPV010000001.1"/>
</dbReference>
<proteinExistence type="predicted"/>
<comment type="caution">
    <text evidence="2">The sequence shown here is derived from an EMBL/GenBank/DDBJ whole genome shotgun (WGS) entry which is preliminary data.</text>
</comment>
<evidence type="ECO:0000259" key="1">
    <source>
        <dbReference type="PROSITE" id="PS50042"/>
    </source>
</evidence>
<dbReference type="InterPro" id="IPR043750">
    <property type="entry name" value="DUF5695"/>
</dbReference>
<sequence>MTAAATTRSDAGPGIGLTFRPNPDNGEIAFLGYAGDPRQENYVAGPMELPLIGSDAPNKVEGYSAVLLGYRLPGDRPEEELGYRRQWLSFRREPGEAETYVFENEHVRVIKTFRADADALTVELAVTAGSLGLEAAELAISAPINNYYCPWRYDQRYLYGHLHYEHVHPGGAHGYQLVESLSGNEPLLYCIPLGDTRFEHVSRFPGTIDLERPGIPNHSWPGSSVLFLHAEGYLDANGFKPLLPGLAASGIRLGPGETAVRRLRLGFVERRSDVAEVLVNSGKIDAYAVPAMTGPIDAEFRIVARGRGKLSLLDANKLEAVSERESADGRVWRFKFREPGEQLVRIAGDGAAEPAALLFRVTAPLPELFERRADFIVDYQVLHDESSVLNGAILLYSLGDFEAFKGEGLYAKEDSLWGNGSYEGGITDGMFAAEKNALYPNRGQIAKLERYIVDYVRRYLQNPDNDEVQWWLFRFDTTRSYNYMHVANLYYSMYRIARQYGMTEAYTAEQYLDFAYRTLMKMFDASRPMDLITGLMGGQQIFDLLNSLRDEEKVEMYYNLLIRVRRHADELFRGDVPYGSECPYDNTGYECIAFYADYFKEEDCLSAIGKAMQAVRGEQPVWWWQGSDIRWWDAGTDFAEVCHHYTSPLNSSALLMLVRQGVVQPDPTLLSLIYGGLLGSTAKIHGDGRASMSYCWEQESPNFGDHVCTGDVGLSLYGTLLGLQAFAYASPRHGELGYLGQLTRQPSGAGLRFAPLAGADRRVSWHFEDEHGKVERGDAYCSSGAIGEIVFGGEKGGLRIAIRGSGNNDEEATTGEGVYSGELRLVLPVKPIGATVNGTAVRIRPVAEQTYAVDYPTVLSGGQECRIDIAMPRASSKAEGGNK</sequence>
<evidence type="ECO:0000313" key="3">
    <source>
        <dbReference type="Proteomes" id="UP001161691"/>
    </source>
</evidence>
<gene>
    <name evidence="2" type="ORF">KB449_18865</name>
</gene>
<accession>A0ABT6TJM8</accession>
<dbReference type="InterPro" id="IPR000595">
    <property type="entry name" value="cNMP-bd_dom"/>
</dbReference>
<dbReference type="Pfam" id="PF18951">
    <property type="entry name" value="DUF5695"/>
    <property type="match status" value="2"/>
</dbReference>
<keyword evidence="3" id="KW-1185">Reference proteome</keyword>